<dbReference type="CDD" id="cd16449">
    <property type="entry name" value="RING-HC"/>
    <property type="match status" value="1"/>
</dbReference>
<dbReference type="AlphaFoldDB" id="A0AAD6U4E7"/>
<name>A0AAD6U4E7_9AGAR</name>
<protein>
    <recommendedName>
        <fullName evidence="3">F-box domain-containing protein</fullName>
    </recommendedName>
</protein>
<evidence type="ECO:0000313" key="2">
    <source>
        <dbReference type="Proteomes" id="UP001222325"/>
    </source>
</evidence>
<accession>A0AAD6U4E7</accession>
<sequence>MFPLTTANVIERIAGEIHHAGYRPTYNALLFPTGAATTMLVPVPGGRNAYMPWLNPNPVPSNISHEIVTMAVTVVSGDTSRERTLTVVYLDQVRCDHPSNESVAAMEFSVALRLTGMPAIQFYHRWEGASDNPINTEDGTAAEPLDVDLWEHFRIQEEKKTAEELARKEARFHCSICLDTFFQPVLYCYKCLKRWLRTGKIECPYCGATLKDSPIRDNIFEMELADAISGGHVVKSPDQLGKNVAPGAAEYQWDGILFRMSIARLVKLTNRSAYSGHLAELFSRLDVVRLYKLVLCEGMSARSVLRYCGDLVSPCVRLSDLGKLDLPAELLIRIIGFMDYKTRTVFTRACRALYDLSAAIAQHDLTVVFCGHGLKFHEVRLMLLATHTVVGGLGIARVLRTTKGSTTKPLEFYTTRAECDDVRAFLSIVGGFRVKRAVHGDKYTIFHMRKGALRIKIIRCPRSAVSGALMHQSTASQGICDGNSIRHPYPVLLSKGQSLTTPILLPIDDELESHVAAWKLLRDCSCQGLDWVSDFDEGHICGRAYSCPSTFRHSSDAGWSVLRLPRGDLGAAFRPDNVCWSLGGTGCVNGTLQSGEPCPIPIHEDENWFILVDALIRLDEAPTTVEDYNN</sequence>
<dbReference type="Gene3D" id="3.30.40.10">
    <property type="entry name" value="Zinc/RING finger domain, C3HC4 (zinc finger)"/>
    <property type="match status" value="1"/>
</dbReference>
<keyword evidence="2" id="KW-1185">Reference proteome</keyword>
<evidence type="ECO:0000313" key="1">
    <source>
        <dbReference type="EMBL" id="KAJ7084467.1"/>
    </source>
</evidence>
<organism evidence="1 2">
    <name type="scientific">Mycena belliarum</name>
    <dbReference type="NCBI Taxonomy" id="1033014"/>
    <lineage>
        <taxon>Eukaryota</taxon>
        <taxon>Fungi</taxon>
        <taxon>Dikarya</taxon>
        <taxon>Basidiomycota</taxon>
        <taxon>Agaricomycotina</taxon>
        <taxon>Agaricomycetes</taxon>
        <taxon>Agaricomycetidae</taxon>
        <taxon>Agaricales</taxon>
        <taxon>Marasmiineae</taxon>
        <taxon>Mycenaceae</taxon>
        <taxon>Mycena</taxon>
    </lineage>
</organism>
<gene>
    <name evidence="1" type="ORF">B0H15DRAFT_951668</name>
</gene>
<dbReference type="SUPFAM" id="SSF57850">
    <property type="entry name" value="RING/U-box"/>
    <property type="match status" value="1"/>
</dbReference>
<dbReference type="InterPro" id="IPR013083">
    <property type="entry name" value="Znf_RING/FYVE/PHD"/>
</dbReference>
<reference evidence="1" key="1">
    <citation type="submission" date="2023-03" db="EMBL/GenBank/DDBJ databases">
        <title>Massive genome expansion in bonnet fungi (Mycena s.s.) driven by repeated elements and novel gene families across ecological guilds.</title>
        <authorList>
            <consortium name="Lawrence Berkeley National Laboratory"/>
            <person name="Harder C.B."/>
            <person name="Miyauchi S."/>
            <person name="Viragh M."/>
            <person name="Kuo A."/>
            <person name="Thoen E."/>
            <person name="Andreopoulos B."/>
            <person name="Lu D."/>
            <person name="Skrede I."/>
            <person name="Drula E."/>
            <person name="Henrissat B."/>
            <person name="Morin E."/>
            <person name="Kohler A."/>
            <person name="Barry K."/>
            <person name="LaButti K."/>
            <person name="Morin E."/>
            <person name="Salamov A."/>
            <person name="Lipzen A."/>
            <person name="Mereny Z."/>
            <person name="Hegedus B."/>
            <person name="Baldrian P."/>
            <person name="Stursova M."/>
            <person name="Weitz H."/>
            <person name="Taylor A."/>
            <person name="Grigoriev I.V."/>
            <person name="Nagy L.G."/>
            <person name="Martin F."/>
            <person name="Kauserud H."/>
        </authorList>
    </citation>
    <scope>NUCLEOTIDE SEQUENCE</scope>
    <source>
        <strain evidence="1">CBHHK173m</strain>
    </source>
</reference>
<proteinExistence type="predicted"/>
<comment type="caution">
    <text evidence="1">The sequence shown here is derived from an EMBL/GenBank/DDBJ whole genome shotgun (WGS) entry which is preliminary data.</text>
</comment>
<evidence type="ECO:0008006" key="3">
    <source>
        <dbReference type="Google" id="ProtNLM"/>
    </source>
</evidence>
<dbReference type="EMBL" id="JARJCN010000038">
    <property type="protein sequence ID" value="KAJ7084467.1"/>
    <property type="molecule type" value="Genomic_DNA"/>
</dbReference>
<dbReference type="CDD" id="cd09917">
    <property type="entry name" value="F-box_SF"/>
    <property type="match status" value="1"/>
</dbReference>
<dbReference type="Proteomes" id="UP001222325">
    <property type="component" value="Unassembled WGS sequence"/>
</dbReference>